<evidence type="ECO:0000256" key="5">
    <source>
        <dbReference type="ARBA" id="ARBA00022598"/>
    </source>
</evidence>
<evidence type="ECO:0000259" key="11">
    <source>
        <dbReference type="Pfam" id="PF20979"/>
    </source>
</evidence>
<dbReference type="SUPFAM" id="SSF52402">
    <property type="entry name" value="Adenine nucleotide alpha hydrolases-like"/>
    <property type="match status" value="1"/>
</dbReference>
<feature type="binding site" evidence="9">
    <location>
        <position position="271"/>
    </location>
    <ligand>
        <name>L-citrulline</name>
        <dbReference type="ChEBI" id="CHEBI:57743"/>
    </ligand>
</feature>
<organism evidence="12 13">
    <name type="scientific">Thermospira aquatica</name>
    <dbReference type="NCBI Taxonomy" id="2828656"/>
    <lineage>
        <taxon>Bacteria</taxon>
        <taxon>Pseudomonadati</taxon>
        <taxon>Spirochaetota</taxon>
        <taxon>Spirochaetia</taxon>
        <taxon>Brevinematales</taxon>
        <taxon>Thermospiraceae</taxon>
        <taxon>Thermospira</taxon>
    </lineage>
</organism>
<evidence type="ECO:0000313" key="13">
    <source>
        <dbReference type="Proteomes" id="UP001056539"/>
    </source>
</evidence>
<dbReference type="HAMAP" id="MF_00005">
    <property type="entry name" value="Arg_succ_synth_type1"/>
    <property type="match status" value="1"/>
</dbReference>
<feature type="binding site" evidence="9">
    <location>
        <position position="114"/>
    </location>
    <ligand>
        <name>ATP</name>
        <dbReference type="ChEBI" id="CHEBI:30616"/>
    </ligand>
</feature>
<dbReference type="Gene3D" id="1.20.5.470">
    <property type="entry name" value="Single helix bin"/>
    <property type="match status" value="1"/>
</dbReference>
<comment type="subunit">
    <text evidence="2 9">Homotetramer.</text>
</comment>
<keyword evidence="4 9" id="KW-0055">Arginine biosynthesis</keyword>
<protein>
    <recommendedName>
        <fullName evidence="3 9">Argininosuccinate synthase</fullName>
        <ecNumber evidence="3 9">6.3.4.5</ecNumber>
    </recommendedName>
    <alternativeName>
        <fullName evidence="9">Citrulline--aspartate ligase</fullName>
    </alternativeName>
</protein>
<dbReference type="InterPro" id="IPR023434">
    <property type="entry name" value="Arginosuc_synth_type_1_subfam"/>
</dbReference>
<evidence type="ECO:0000256" key="8">
    <source>
        <dbReference type="ARBA" id="ARBA00022840"/>
    </source>
</evidence>
<dbReference type="GO" id="GO:0004055">
    <property type="term" value="F:argininosuccinate synthase activity"/>
    <property type="evidence" value="ECO:0007669"/>
    <property type="project" value="UniProtKB-UniRule"/>
</dbReference>
<dbReference type="Proteomes" id="UP001056539">
    <property type="component" value="Chromosome"/>
</dbReference>
<feature type="binding site" evidence="9">
    <location>
        <position position="84"/>
    </location>
    <ligand>
        <name>L-citrulline</name>
        <dbReference type="ChEBI" id="CHEBI:57743"/>
    </ligand>
</feature>
<dbReference type="RefSeq" id="WP_271434613.1">
    <property type="nucleotide sequence ID" value="NZ_CP073355.1"/>
</dbReference>
<dbReference type="AlphaFoldDB" id="A0AAX3BBC3"/>
<dbReference type="FunFam" id="3.40.50.620:FF:000019">
    <property type="entry name" value="Argininosuccinate synthase"/>
    <property type="match status" value="1"/>
</dbReference>
<evidence type="ECO:0000259" key="10">
    <source>
        <dbReference type="Pfam" id="PF00764"/>
    </source>
</evidence>
<comment type="subcellular location">
    <subcellularLocation>
        <location evidence="9">Cytoplasm</location>
    </subcellularLocation>
</comment>
<gene>
    <name evidence="9" type="primary">argG</name>
    <name evidence="12" type="ORF">KDW03_08280</name>
</gene>
<dbReference type="Gene3D" id="3.90.1260.10">
    <property type="entry name" value="Argininosuccinate synthetase, chain A, domain 2"/>
    <property type="match status" value="1"/>
</dbReference>
<dbReference type="FunFam" id="3.90.1260.10:FF:000007">
    <property type="entry name" value="Argininosuccinate synthase"/>
    <property type="match status" value="1"/>
</dbReference>
<dbReference type="InterPro" id="IPR048268">
    <property type="entry name" value="Arginosuc_syn_C"/>
</dbReference>
<proteinExistence type="inferred from homology"/>
<feature type="binding site" evidence="9">
    <location>
        <position position="124"/>
    </location>
    <ligand>
        <name>L-citrulline</name>
        <dbReference type="ChEBI" id="CHEBI:57743"/>
    </ligand>
</feature>
<feature type="binding site" evidence="9">
    <location>
        <position position="259"/>
    </location>
    <ligand>
        <name>L-citrulline</name>
        <dbReference type="ChEBI" id="CHEBI:57743"/>
    </ligand>
</feature>
<dbReference type="InterPro" id="IPR048267">
    <property type="entry name" value="Arginosuc_syn_N"/>
</dbReference>
<dbReference type="InterPro" id="IPR024074">
    <property type="entry name" value="AS_cat/multimer_dom_body"/>
</dbReference>
<dbReference type="PROSITE" id="PS00564">
    <property type="entry name" value="ARGININOSUCCIN_SYN_1"/>
    <property type="match status" value="1"/>
</dbReference>
<dbReference type="InterPro" id="IPR001518">
    <property type="entry name" value="Arginosuc_synth"/>
</dbReference>
<dbReference type="InterPro" id="IPR018223">
    <property type="entry name" value="Arginosuc_synth_CS"/>
</dbReference>
<dbReference type="GO" id="GO:0005737">
    <property type="term" value="C:cytoplasm"/>
    <property type="evidence" value="ECO:0007669"/>
    <property type="project" value="UniProtKB-SubCell"/>
</dbReference>
<accession>A0AAX3BBC3</accession>
<evidence type="ECO:0000256" key="7">
    <source>
        <dbReference type="ARBA" id="ARBA00022741"/>
    </source>
</evidence>
<dbReference type="GO" id="GO:0006526">
    <property type="term" value="P:L-arginine biosynthetic process"/>
    <property type="evidence" value="ECO:0007669"/>
    <property type="project" value="UniProtKB-UniRule"/>
</dbReference>
<reference evidence="12" key="2">
    <citation type="submission" date="2022-06" db="EMBL/GenBank/DDBJ databases">
        <title>Thermospira aquatica gen. nov., sp. nov.</title>
        <authorList>
            <person name="Ben Ali Gam Z."/>
            <person name="Labat M."/>
        </authorList>
    </citation>
    <scope>NUCLEOTIDE SEQUENCE</scope>
    <source>
        <strain evidence="12">F1F22</strain>
    </source>
</reference>
<feature type="binding site" evidence="9">
    <location>
        <position position="174"/>
    </location>
    <ligand>
        <name>L-citrulline</name>
        <dbReference type="ChEBI" id="CHEBI:57743"/>
    </ligand>
</feature>
<dbReference type="NCBIfam" id="NF001770">
    <property type="entry name" value="PRK00509.1"/>
    <property type="match status" value="1"/>
</dbReference>
<feature type="binding site" evidence="9">
    <location>
        <position position="33"/>
    </location>
    <ligand>
        <name>ATP</name>
        <dbReference type="ChEBI" id="CHEBI:30616"/>
    </ligand>
</feature>
<feature type="binding site" evidence="9">
    <location>
        <position position="120"/>
    </location>
    <ligand>
        <name>L-aspartate</name>
        <dbReference type="ChEBI" id="CHEBI:29991"/>
    </ligand>
</feature>
<feature type="binding site" evidence="9">
    <location>
        <position position="120"/>
    </location>
    <ligand>
        <name>L-citrulline</name>
        <dbReference type="ChEBI" id="CHEBI:57743"/>
    </ligand>
</feature>
<feature type="binding site" evidence="9">
    <location>
        <position position="116"/>
    </location>
    <ligand>
        <name>L-aspartate</name>
        <dbReference type="ChEBI" id="CHEBI:29991"/>
    </ligand>
</feature>
<dbReference type="KEGG" id="taqu:KDW03_08280"/>
<feature type="binding site" evidence="9">
    <location>
        <begin position="6"/>
        <end position="14"/>
    </location>
    <ligand>
        <name>ATP</name>
        <dbReference type="ChEBI" id="CHEBI:30616"/>
    </ligand>
</feature>
<dbReference type="Pfam" id="PF20979">
    <property type="entry name" value="Arginosuc_syn_C"/>
    <property type="match status" value="1"/>
</dbReference>
<dbReference type="EMBL" id="CP073355">
    <property type="protein sequence ID" value="URA09484.1"/>
    <property type="molecule type" value="Genomic_DNA"/>
</dbReference>
<dbReference type="Pfam" id="PF00764">
    <property type="entry name" value="Arginosuc_synth"/>
    <property type="match status" value="1"/>
</dbReference>
<reference evidence="12" key="1">
    <citation type="submission" date="2021-04" db="EMBL/GenBank/DDBJ databases">
        <authorList>
            <person name="Postec A."/>
        </authorList>
    </citation>
    <scope>NUCLEOTIDE SEQUENCE</scope>
    <source>
        <strain evidence="12">F1F22</strain>
    </source>
</reference>
<evidence type="ECO:0000256" key="3">
    <source>
        <dbReference type="ARBA" id="ARBA00012286"/>
    </source>
</evidence>
<name>A0AAX3BBC3_9SPIR</name>
<keyword evidence="8 9" id="KW-0067">ATP-binding</keyword>
<dbReference type="PANTHER" id="PTHR11587:SF2">
    <property type="entry name" value="ARGININOSUCCINATE SYNTHASE"/>
    <property type="match status" value="1"/>
</dbReference>
<sequence>MKIVLAYSGGLDTSVILAWLKEQYNAEIIAYVADVGQQEDWAVIKEKALRTGASKVYVEDLKREFVEEAVFPAIKANATYEYKYLLGTSLARPIIAKKQVEIALKEGADAVAHGATGKGNDQVRFELTYRALAPHLKIIAPWKEDNFFTSRSDLIDFAEKHGIPVPVTKSKPYSMDPNLYHISYEGGVLEDITRSYDSSMFLMGKDPFELDDQVEMVSVSFEKGIPVALNGKRMDPVKLLQEANTIAGRHGIGIVDIVENRLVGMKSRGVYETPGGTLLIEAHKALESITLERDTMHYKQMVEIKFAEMIYYGQWFHPLRVALQSFIDSTQEVVSGTVELKLYRGNCVVVGRASEQSLYDTNLSTFEAGSNYDQKDAKGFIKLFGLPMEVFARKNPWFKK</sequence>
<comment type="pathway">
    <text evidence="1 9">Amino-acid biosynthesis; L-arginine biosynthesis; L-arginine from L-ornithine and carbamoyl phosphate: step 2/3.</text>
</comment>
<evidence type="ECO:0000256" key="4">
    <source>
        <dbReference type="ARBA" id="ARBA00022571"/>
    </source>
</evidence>
<keyword evidence="9" id="KW-0963">Cytoplasm</keyword>
<evidence type="ECO:0000256" key="6">
    <source>
        <dbReference type="ARBA" id="ARBA00022605"/>
    </source>
</evidence>
<feature type="binding site" evidence="9">
    <location>
        <position position="121"/>
    </location>
    <ligand>
        <name>L-aspartate</name>
        <dbReference type="ChEBI" id="CHEBI:29991"/>
    </ligand>
</feature>
<keyword evidence="6 9" id="KW-0028">Amino-acid biosynthesis</keyword>
<comment type="catalytic activity">
    <reaction evidence="9">
        <text>L-citrulline + L-aspartate + ATP = 2-(N(omega)-L-arginino)succinate + AMP + diphosphate + H(+)</text>
        <dbReference type="Rhea" id="RHEA:10932"/>
        <dbReference type="ChEBI" id="CHEBI:15378"/>
        <dbReference type="ChEBI" id="CHEBI:29991"/>
        <dbReference type="ChEBI" id="CHEBI:30616"/>
        <dbReference type="ChEBI" id="CHEBI:33019"/>
        <dbReference type="ChEBI" id="CHEBI:57472"/>
        <dbReference type="ChEBI" id="CHEBI:57743"/>
        <dbReference type="ChEBI" id="CHEBI:456215"/>
        <dbReference type="EC" id="6.3.4.5"/>
    </reaction>
</comment>
<comment type="similarity">
    <text evidence="9">Belongs to the argininosuccinate synthase family. Type 1 subfamily.</text>
</comment>
<dbReference type="GO" id="GO:0000050">
    <property type="term" value="P:urea cycle"/>
    <property type="evidence" value="ECO:0007669"/>
    <property type="project" value="TreeGrafter"/>
</dbReference>
<keyword evidence="13" id="KW-1185">Reference proteome</keyword>
<dbReference type="InterPro" id="IPR014729">
    <property type="entry name" value="Rossmann-like_a/b/a_fold"/>
</dbReference>
<feature type="binding site" evidence="9">
    <location>
        <position position="183"/>
    </location>
    <ligand>
        <name>L-citrulline</name>
        <dbReference type="ChEBI" id="CHEBI:57743"/>
    </ligand>
</feature>
<keyword evidence="5 9" id="KW-0436">Ligase</keyword>
<dbReference type="PROSITE" id="PS00565">
    <property type="entry name" value="ARGININOSUCCIN_SYN_2"/>
    <property type="match status" value="1"/>
</dbReference>
<feature type="domain" description="Arginosuccinate synthase C-terminal" evidence="11">
    <location>
        <begin position="173"/>
        <end position="390"/>
    </location>
</feature>
<dbReference type="NCBIfam" id="TIGR00032">
    <property type="entry name" value="argG"/>
    <property type="match status" value="1"/>
</dbReference>
<evidence type="ECO:0000313" key="12">
    <source>
        <dbReference type="EMBL" id="URA09484.1"/>
    </source>
</evidence>
<dbReference type="GO" id="GO:0005524">
    <property type="term" value="F:ATP binding"/>
    <property type="evidence" value="ECO:0007669"/>
    <property type="project" value="UniProtKB-UniRule"/>
</dbReference>
<dbReference type="SUPFAM" id="SSF69864">
    <property type="entry name" value="Argininosuccinate synthetase, C-terminal domain"/>
    <property type="match status" value="1"/>
</dbReference>
<dbReference type="PANTHER" id="PTHR11587">
    <property type="entry name" value="ARGININOSUCCINATE SYNTHASE"/>
    <property type="match status" value="1"/>
</dbReference>
<evidence type="ECO:0000256" key="2">
    <source>
        <dbReference type="ARBA" id="ARBA00011881"/>
    </source>
</evidence>
<dbReference type="GO" id="GO:0000053">
    <property type="term" value="P:argininosuccinate metabolic process"/>
    <property type="evidence" value="ECO:0007669"/>
    <property type="project" value="TreeGrafter"/>
</dbReference>
<feature type="binding site" evidence="9">
    <location>
        <position position="89"/>
    </location>
    <ligand>
        <name>L-citrulline</name>
        <dbReference type="ChEBI" id="CHEBI:57743"/>
    </ligand>
</feature>
<dbReference type="Gene3D" id="3.40.50.620">
    <property type="entry name" value="HUPs"/>
    <property type="match status" value="1"/>
</dbReference>
<feature type="domain" description="Arginosuccinate synthase-like N-terminal" evidence="10">
    <location>
        <begin position="2"/>
        <end position="164"/>
    </location>
</feature>
<evidence type="ECO:0000256" key="9">
    <source>
        <dbReference type="HAMAP-Rule" id="MF_00005"/>
    </source>
</evidence>
<evidence type="ECO:0000256" key="1">
    <source>
        <dbReference type="ARBA" id="ARBA00004967"/>
    </source>
</evidence>
<dbReference type="CDD" id="cd01999">
    <property type="entry name" value="ASS"/>
    <property type="match status" value="1"/>
</dbReference>
<dbReference type="EC" id="6.3.4.5" evidence="3 9"/>
<keyword evidence="7 9" id="KW-0547">Nucleotide-binding</keyword>